<evidence type="ECO:0000313" key="2">
    <source>
        <dbReference type="Proteomes" id="UP000828390"/>
    </source>
</evidence>
<proteinExistence type="predicted"/>
<dbReference type="AlphaFoldDB" id="A0A9D3YD90"/>
<protein>
    <submittedName>
        <fullName evidence="1">Uncharacterized protein</fullName>
    </submittedName>
</protein>
<dbReference type="EMBL" id="JAIWYP010000016">
    <property type="protein sequence ID" value="KAH3697021.1"/>
    <property type="molecule type" value="Genomic_DNA"/>
</dbReference>
<gene>
    <name evidence="1" type="ORF">DPMN_084506</name>
</gene>
<reference evidence="1" key="2">
    <citation type="submission" date="2020-11" db="EMBL/GenBank/DDBJ databases">
        <authorList>
            <person name="McCartney M.A."/>
            <person name="Auch B."/>
            <person name="Kono T."/>
            <person name="Mallez S."/>
            <person name="Becker A."/>
            <person name="Gohl D.M."/>
            <person name="Silverstein K.A.T."/>
            <person name="Koren S."/>
            <person name="Bechman K.B."/>
            <person name="Herman A."/>
            <person name="Abrahante J.E."/>
            <person name="Garbe J."/>
        </authorList>
    </citation>
    <scope>NUCLEOTIDE SEQUENCE</scope>
    <source>
        <strain evidence="1">Duluth1</strain>
        <tissue evidence="1">Whole animal</tissue>
    </source>
</reference>
<comment type="caution">
    <text evidence="1">The sequence shown here is derived from an EMBL/GenBank/DDBJ whole genome shotgun (WGS) entry which is preliminary data.</text>
</comment>
<accession>A0A9D3YD90</accession>
<evidence type="ECO:0000313" key="1">
    <source>
        <dbReference type="EMBL" id="KAH3697021.1"/>
    </source>
</evidence>
<organism evidence="1 2">
    <name type="scientific">Dreissena polymorpha</name>
    <name type="common">Zebra mussel</name>
    <name type="synonym">Mytilus polymorpha</name>
    <dbReference type="NCBI Taxonomy" id="45954"/>
    <lineage>
        <taxon>Eukaryota</taxon>
        <taxon>Metazoa</taxon>
        <taxon>Spiralia</taxon>
        <taxon>Lophotrochozoa</taxon>
        <taxon>Mollusca</taxon>
        <taxon>Bivalvia</taxon>
        <taxon>Autobranchia</taxon>
        <taxon>Heteroconchia</taxon>
        <taxon>Euheterodonta</taxon>
        <taxon>Imparidentia</taxon>
        <taxon>Neoheterodontei</taxon>
        <taxon>Myida</taxon>
        <taxon>Dreissenoidea</taxon>
        <taxon>Dreissenidae</taxon>
        <taxon>Dreissena</taxon>
    </lineage>
</organism>
<keyword evidence="2" id="KW-1185">Reference proteome</keyword>
<name>A0A9D3YD90_DREPO</name>
<sequence>MKLSGQISNTCNELYLFYGQLYIIAGRSNLDSYLISDSSSGCTVRTALNRYSNQSDKLLPNGQNVYSAMPTHFEGENVNDLSIQDCSVIDSEFVSEYCQNNLRVINEKREYSSGSESDDDKEKKLSKSVDSINKDRLSLLSKDSMAKVHSEFTSDNEESKLNLALSNQTYDPSGDGDTLKRSDSERNCINNLLSMYMSSEGERGVHNPAERMSTSQQKLDSLDRKYIHSNTKMTKSAPDLKLASRSVNQNDVLDSTTEPLLGTVSNDTDVVAKVLDTKTVLESRIE</sequence>
<reference evidence="1" key="1">
    <citation type="journal article" date="2019" name="bioRxiv">
        <title>The Genome of the Zebra Mussel, Dreissena polymorpha: A Resource for Invasive Species Research.</title>
        <authorList>
            <person name="McCartney M.A."/>
            <person name="Auch B."/>
            <person name="Kono T."/>
            <person name="Mallez S."/>
            <person name="Zhang Y."/>
            <person name="Obille A."/>
            <person name="Becker A."/>
            <person name="Abrahante J.E."/>
            <person name="Garbe J."/>
            <person name="Badalamenti J.P."/>
            <person name="Herman A."/>
            <person name="Mangelson H."/>
            <person name="Liachko I."/>
            <person name="Sullivan S."/>
            <person name="Sone E.D."/>
            <person name="Koren S."/>
            <person name="Silverstein K.A.T."/>
            <person name="Beckman K.B."/>
            <person name="Gohl D.M."/>
        </authorList>
    </citation>
    <scope>NUCLEOTIDE SEQUENCE</scope>
    <source>
        <strain evidence="1">Duluth1</strain>
        <tissue evidence="1">Whole animal</tissue>
    </source>
</reference>
<dbReference type="Proteomes" id="UP000828390">
    <property type="component" value="Unassembled WGS sequence"/>
</dbReference>